<gene>
    <name evidence="1" type="ORF">RF11_02628</name>
</gene>
<accession>A0A0C2INC1</accession>
<dbReference type="Proteomes" id="UP000031668">
    <property type="component" value="Unassembled WGS sequence"/>
</dbReference>
<evidence type="ECO:0000313" key="2">
    <source>
        <dbReference type="Proteomes" id="UP000031668"/>
    </source>
</evidence>
<dbReference type="EMBL" id="JWZT01003357">
    <property type="protein sequence ID" value="KII66979.1"/>
    <property type="molecule type" value="Genomic_DNA"/>
</dbReference>
<protein>
    <submittedName>
        <fullName evidence="1">Uncharacterized protein</fullName>
    </submittedName>
</protein>
<organism evidence="1 2">
    <name type="scientific">Thelohanellus kitauei</name>
    <name type="common">Myxosporean</name>
    <dbReference type="NCBI Taxonomy" id="669202"/>
    <lineage>
        <taxon>Eukaryota</taxon>
        <taxon>Metazoa</taxon>
        <taxon>Cnidaria</taxon>
        <taxon>Myxozoa</taxon>
        <taxon>Myxosporea</taxon>
        <taxon>Bivalvulida</taxon>
        <taxon>Platysporina</taxon>
        <taxon>Myxobolidae</taxon>
        <taxon>Thelohanellus</taxon>
    </lineage>
</organism>
<proteinExistence type="predicted"/>
<evidence type="ECO:0000313" key="1">
    <source>
        <dbReference type="EMBL" id="KII66979.1"/>
    </source>
</evidence>
<name>A0A0C2INC1_THEKT</name>
<sequence>MKLNHLCLKILEQCLEVRLKEKFFDKTYQYESILMFRTLLYNYVEVVLQHSEDIGWNLMEKSKKFFLMENVGEFNSLKDKPDLICSICRIWNYGIDQLKYSLVN</sequence>
<reference evidence="1 2" key="1">
    <citation type="journal article" date="2014" name="Genome Biol. Evol.">
        <title>The genome of the myxosporean Thelohanellus kitauei shows adaptations to nutrient acquisition within its fish host.</title>
        <authorList>
            <person name="Yang Y."/>
            <person name="Xiong J."/>
            <person name="Zhou Z."/>
            <person name="Huo F."/>
            <person name="Miao W."/>
            <person name="Ran C."/>
            <person name="Liu Y."/>
            <person name="Zhang J."/>
            <person name="Feng J."/>
            <person name="Wang M."/>
            <person name="Wang M."/>
            <person name="Wang L."/>
            <person name="Yao B."/>
        </authorList>
    </citation>
    <scope>NUCLEOTIDE SEQUENCE [LARGE SCALE GENOMIC DNA]</scope>
    <source>
        <strain evidence="1">Wuqing</strain>
    </source>
</reference>
<comment type="caution">
    <text evidence="1">The sequence shown here is derived from an EMBL/GenBank/DDBJ whole genome shotgun (WGS) entry which is preliminary data.</text>
</comment>
<keyword evidence="2" id="KW-1185">Reference proteome</keyword>
<dbReference type="AlphaFoldDB" id="A0A0C2INC1"/>